<name>A0A4P1QFX4_9BACT</name>
<keyword evidence="3" id="KW-1185">Reference proteome</keyword>
<sequence>MKNLFKSHAVYFFKNKILISLVTILLLCSFSVAPFFLNNSLLYNYNWIIYFIIFSIVVLLSLVLCYFFLVSTRKNQYDQLLNSLYSNSRKIFISKYVYLVTIFAILSLFISIITTLFMLIIFKNNIYNFLYFLAILFINFIVFNSFFWIFTLFSSFSKKLIYKNMVNATLAISVISIPIFTKTFSNKDRHNIRFSELSKIVEVSKNNKNQDYYVSKNAFVNKNKFYVSFDLVNAFYFSSISIFKKIFIKNYDPTKVLNSKFSNYVINSVIENKKWNNNNDYFIYDLETKPIVSYKNNELLELINNEIYVKNIDLDAINNIRNLINKLEWDKLVLSSKEIDLIEILSGKNNKIIQYLRRDWKYLLNNNVQLQNLIINKFGLEFWNLLNDFYDVYSFNAYLNIDIKNANFYFEKDVKTNDEYDFANKINDIDKEYLKKHFANFINDKVFFNNNKSTRFYVNLIDFQKVFNNINNQLDWENFIEENATSLNNINRILTDIYSFSNEFNTIEKIKLLSNSSITKYYKDILTPILELDPSLNLIYTFLLLLIISITIPLTIFRSIKGEI</sequence>
<evidence type="ECO:0000256" key="1">
    <source>
        <dbReference type="SAM" id="Phobius"/>
    </source>
</evidence>
<gene>
    <name evidence="2" type="ORF">MHSN_00815</name>
</gene>
<dbReference type="Proteomes" id="UP000264882">
    <property type="component" value="Chromosome"/>
</dbReference>
<keyword evidence="1" id="KW-0812">Transmembrane</keyword>
<feature type="transmembrane region" description="Helical" evidence="1">
    <location>
        <begin position="96"/>
        <end position="122"/>
    </location>
</feature>
<evidence type="ECO:0000313" key="2">
    <source>
        <dbReference type="EMBL" id="ASI53754.1"/>
    </source>
</evidence>
<feature type="transmembrane region" description="Helical" evidence="1">
    <location>
        <begin position="538"/>
        <end position="557"/>
    </location>
</feature>
<proteinExistence type="predicted"/>
<feature type="transmembrane region" description="Helical" evidence="1">
    <location>
        <begin position="128"/>
        <end position="153"/>
    </location>
</feature>
<dbReference type="AlphaFoldDB" id="A0A4P1QFX4"/>
<protein>
    <submittedName>
        <fullName evidence="2">Uncharacterized protein</fullName>
    </submittedName>
</protein>
<keyword evidence="1" id="KW-1133">Transmembrane helix</keyword>
<feature type="transmembrane region" description="Helical" evidence="1">
    <location>
        <begin position="165"/>
        <end position="184"/>
    </location>
</feature>
<reference evidence="2 3" key="1">
    <citation type="submission" date="2014-06" db="EMBL/GenBank/DDBJ databases">
        <title>The Whole Genome Sequence of Mycoplasma hyosynoviae strain ATCC 27095.</title>
        <authorList>
            <person name="Calcutt M.J."/>
            <person name="Foecking M.F."/>
        </authorList>
    </citation>
    <scope>NUCLEOTIDE SEQUENCE [LARGE SCALE GENOMIC DNA]</scope>
    <source>
        <strain evidence="2 3">M60</strain>
    </source>
</reference>
<keyword evidence="1" id="KW-0472">Membrane</keyword>
<evidence type="ECO:0000313" key="3">
    <source>
        <dbReference type="Proteomes" id="UP000264882"/>
    </source>
</evidence>
<organism evidence="2 3">
    <name type="scientific">Metamycoplasma hyosynoviae</name>
    <dbReference type="NCBI Taxonomy" id="29559"/>
    <lineage>
        <taxon>Bacteria</taxon>
        <taxon>Bacillati</taxon>
        <taxon>Mycoplasmatota</taxon>
        <taxon>Mycoplasmoidales</taxon>
        <taxon>Metamycoplasmataceae</taxon>
        <taxon>Metamycoplasma</taxon>
    </lineage>
</organism>
<dbReference type="EMBL" id="CP008748">
    <property type="protein sequence ID" value="ASI53754.1"/>
    <property type="molecule type" value="Genomic_DNA"/>
</dbReference>
<dbReference type="KEGG" id="mhyv:MHSN_00815"/>
<feature type="transmembrane region" description="Helical" evidence="1">
    <location>
        <begin position="47"/>
        <end position="69"/>
    </location>
</feature>
<accession>A0A4P1QFX4</accession>